<dbReference type="SUPFAM" id="SSF52317">
    <property type="entry name" value="Class I glutamine amidotransferase-like"/>
    <property type="match status" value="1"/>
</dbReference>
<dbReference type="GO" id="GO:0005829">
    <property type="term" value="C:cytosol"/>
    <property type="evidence" value="ECO:0007669"/>
    <property type="project" value="TreeGrafter"/>
</dbReference>
<dbReference type="Pfam" id="PF00117">
    <property type="entry name" value="GATase"/>
    <property type="match status" value="1"/>
</dbReference>
<feature type="domain" description="Glutamine amidotransferase" evidence="1">
    <location>
        <begin position="20"/>
        <end position="180"/>
    </location>
</feature>
<organism evidence="2 3">
    <name type="scientific">Ensifer adhaerens</name>
    <name type="common">Sinorhizobium morelense</name>
    <dbReference type="NCBI Taxonomy" id="106592"/>
    <lineage>
        <taxon>Bacteria</taxon>
        <taxon>Pseudomonadati</taxon>
        <taxon>Pseudomonadota</taxon>
        <taxon>Alphaproteobacteria</taxon>
        <taxon>Hyphomicrobiales</taxon>
        <taxon>Rhizobiaceae</taxon>
        <taxon>Sinorhizobium/Ensifer group</taxon>
        <taxon>Ensifer</taxon>
    </lineage>
</organism>
<sequence>MRVLVVENMAKTELGQVGTALREAKAEIEIRRAYLGEAVPETPEGYDALVVLGGEQSALDDAAYPYLPDLVALMRRFGDSGRSVLGICLGSQLLARAYGGRNLLGEAKEFGWCEVQVRGEGAEDPVLSSVGESFPIFQWHGDTFTLPEGAVHLAENAVTRHQAFRVGRAAYGTQFHFEADTHLVEDWNRAFPDTIKRLDPTWLARYREHAARHGRQADAAGLSLARAWVATIVRHQGGAVNEEPALEEVTG</sequence>
<dbReference type="OrthoDB" id="9794816at2"/>
<reference evidence="2" key="1">
    <citation type="submission" date="2022-06" db="EMBL/GenBank/DDBJ databases">
        <title>Physiological and biochemical characterization and genomic elucidation of a strain of the genus Ensifer adhaerens M8 that combines arsenic oxidation and chromium reduction.</title>
        <authorList>
            <person name="Li X."/>
            <person name="Yu c."/>
        </authorList>
    </citation>
    <scope>NUCLEOTIDE SEQUENCE</scope>
    <source>
        <strain evidence="2">M8</strain>
    </source>
</reference>
<dbReference type="Proteomes" id="UP001055460">
    <property type="component" value="Chromosome"/>
</dbReference>
<dbReference type="CDD" id="cd01741">
    <property type="entry name" value="GATase1_1"/>
    <property type="match status" value="1"/>
</dbReference>
<dbReference type="AlphaFoldDB" id="A0A9Q8YC24"/>
<evidence type="ECO:0000313" key="3">
    <source>
        <dbReference type="Proteomes" id="UP001055460"/>
    </source>
</evidence>
<dbReference type="InterPro" id="IPR044992">
    <property type="entry name" value="ChyE-like"/>
</dbReference>
<dbReference type="PANTHER" id="PTHR42695:SF5">
    <property type="entry name" value="GLUTAMINE AMIDOTRANSFERASE YLR126C-RELATED"/>
    <property type="match status" value="1"/>
</dbReference>
<proteinExistence type="predicted"/>
<gene>
    <name evidence="2" type="ORF">NE863_18675</name>
</gene>
<dbReference type="InterPro" id="IPR017926">
    <property type="entry name" value="GATASE"/>
</dbReference>
<dbReference type="Gene3D" id="3.40.50.880">
    <property type="match status" value="1"/>
</dbReference>
<evidence type="ECO:0000313" key="2">
    <source>
        <dbReference type="EMBL" id="USJ25400.1"/>
    </source>
</evidence>
<dbReference type="PROSITE" id="PS51273">
    <property type="entry name" value="GATASE_TYPE_1"/>
    <property type="match status" value="1"/>
</dbReference>
<name>A0A9Q8YC24_ENSAD</name>
<keyword evidence="2" id="KW-0315">Glutamine amidotransferase</keyword>
<dbReference type="EMBL" id="CP098807">
    <property type="protein sequence ID" value="USJ25400.1"/>
    <property type="molecule type" value="Genomic_DNA"/>
</dbReference>
<dbReference type="RefSeq" id="WP_090296418.1">
    <property type="nucleotide sequence ID" value="NZ_CAXURO020000001.1"/>
</dbReference>
<dbReference type="InterPro" id="IPR029062">
    <property type="entry name" value="Class_I_gatase-like"/>
</dbReference>
<evidence type="ECO:0000259" key="1">
    <source>
        <dbReference type="Pfam" id="PF00117"/>
    </source>
</evidence>
<dbReference type="PANTHER" id="PTHR42695">
    <property type="entry name" value="GLUTAMINE AMIDOTRANSFERASE YLR126C-RELATED"/>
    <property type="match status" value="1"/>
</dbReference>
<accession>A0A9Q8YC24</accession>
<protein>
    <submittedName>
        <fullName evidence="2">Type 1 glutamine amidotransferase</fullName>
    </submittedName>
</protein>